<keyword evidence="6 7" id="KW-0472">Membrane</keyword>
<dbReference type="AlphaFoldDB" id="A0AAW6TY26"/>
<evidence type="ECO:0000256" key="7">
    <source>
        <dbReference type="SAM" id="Phobius"/>
    </source>
</evidence>
<dbReference type="GO" id="GO:0044874">
    <property type="term" value="P:lipoprotein localization to outer membrane"/>
    <property type="evidence" value="ECO:0007669"/>
    <property type="project" value="TreeGrafter"/>
</dbReference>
<dbReference type="InterPro" id="IPR025857">
    <property type="entry name" value="MacB_PCD"/>
</dbReference>
<evidence type="ECO:0000313" key="10">
    <source>
        <dbReference type="EMBL" id="MDI6448398.1"/>
    </source>
</evidence>
<sequence>MLKLFLWLRYLRKRRIIFLSIAAVALSVSLLIVVASLFTGFINAFERSAVEMLGDVVIAPPPGVPIHRYPLLVERLEQTDIVEAATGTLYSQGLLNVGIGNVRPVSIWGIEAVARARVTGFKDALLRQRPLPGEPSFEVPEMPDADGGFVGIGVVAEADPNTDEYDQTAVLEEMLGQRVVLTTGTMDATDDSDRTPRRKLLPFHIADIVFTGVHDLDTGFVYVPIETLADVLYPGQDAPATTINIKLKPGTDPALAVAQIRGLWDVFAERQLGWSEYWRKTATEIVTAREMQRRYVEEIRKQMGVLLLIFGVVSFTVVVLVFCIFYMIVRLKQRDIAILKSCGAASVSVAWIFLGFGMTVGVVGAAIGAVGGYAITKNINAVEEAIRVLFGLKLWSSSVYMFARIPNEVDWASALPIVALAIGAAAIGALTPAIVAALTRPVEVLRYE</sequence>
<keyword evidence="3" id="KW-1003">Cell membrane</keyword>
<evidence type="ECO:0000256" key="1">
    <source>
        <dbReference type="ARBA" id="ARBA00004651"/>
    </source>
</evidence>
<dbReference type="Proteomes" id="UP001431776">
    <property type="component" value="Unassembled WGS sequence"/>
</dbReference>
<evidence type="ECO:0000256" key="6">
    <source>
        <dbReference type="ARBA" id="ARBA00023136"/>
    </source>
</evidence>
<feature type="transmembrane region" description="Helical" evidence="7">
    <location>
        <begin position="303"/>
        <end position="329"/>
    </location>
</feature>
<dbReference type="InterPro" id="IPR051447">
    <property type="entry name" value="Lipoprotein-release_system"/>
</dbReference>
<feature type="transmembrane region" description="Helical" evidence="7">
    <location>
        <begin position="349"/>
        <end position="373"/>
    </location>
</feature>
<dbReference type="InterPro" id="IPR003838">
    <property type="entry name" value="ABC3_permease_C"/>
</dbReference>
<evidence type="ECO:0000256" key="3">
    <source>
        <dbReference type="ARBA" id="ARBA00022475"/>
    </source>
</evidence>
<reference evidence="10" key="1">
    <citation type="submission" date="2023-05" db="EMBL/GenBank/DDBJ databases">
        <title>Anaerotaeda fermentans gen. nov., sp. nov., a novel anaerobic planctomycete of the new family within the order Sedimentisphaerales isolated from Taman Peninsula, Russia.</title>
        <authorList>
            <person name="Khomyakova M.A."/>
            <person name="Merkel A.Y."/>
            <person name="Slobodkin A.I."/>
        </authorList>
    </citation>
    <scope>NUCLEOTIDE SEQUENCE</scope>
    <source>
        <strain evidence="10">M17dextr</strain>
    </source>
</reference>
<keyword evidence="4 7" id="KW-0812">Transmembrane</keyword>
<keyword evidence="5 7" id="KW-1133">Transmembrane helix</keyword>
<name>A0AAW6TY26_9BACT</name>
<proteinExistence type="inferred from homology"/>
<comment type="subcellular location">
    <subcellularLocation>
        <location evidence="1">Cell membrane</location>
        <topology evidence="1">Multi-pass membrane protein</topology>
    </subcellularLocation>
</comment>
<dbReference type="GO" id="GO:0098797">
    <property type="term" value="C:plasma membrane protein complex"/>
    <property type="evidence" value="ECO:0007669"/>
    <property type="project" value="TreeGrafter"/>
</dbReference>
<feature type="transmembrane region" description="Helical" evidence="7">
    <location>
        <begin position="16"/>
        <end position="42"/>
    </location>
</feature>
<dbReference type="Pfam" id="PF12704">
    <property type="entry name" value="MacB_PCD"/>
    <property type="match status" value="1"/>
</dbReference>
<dbReference type="PANTHER" id="PTHR30489:SF0">
    <property type="entry name" value="LIPOPROTEIN-RELEASING SYSTEM TRANSMEMBRANE PROTEIN LOLE"/>
    <property type="match status" value="1"/>
</dbReference>
<organism evidence="10 11">
    <name type="scientific">Anaerobaca lacustris</name>
    <dbReference type="NCBI Taxonomy" id="3044600"/>
    <lineage>
        <taxon>Bacteria</taxon>
        <taxon>Pseudomonadati</taxon>
        <taxon>Planctomycetota</taxon>
        <taxon>Phycisphaerae</taxon>
        <taxon>Sedimentisphaerales</taxon>
        <taxon>Anaerobacaceae</taxon>
        <taxon>Anaerobaca</taxon>
    </lineage>
</organism>
<dbReference type="Pfam" id="PF02687">
    <property type="entry name" value="FtsX"/>
    <property type="match status" value="1"/>
</dbReference>
<evidence type="ECO:0000313" key="11">
    <source>
        <dbReference type="Proteomes" id="UP001431776"/>
    </source>
</evidence>
<dbReference type="RefSeq" id="WP_349243803.1">
    <property type="nucleotide sequence ID" value="NZ_JASCXX010000004.1"/>
</dbReference>
<protein>
    <submittedName>
        <fullName evidence="10">ABC transporter permease</fullName>
    </submittedName>
</protein>
<dbReference type="EMBL" id="JASCXX010000004">
    <property type="protein sequence ID" value="MDI6448398.1"/>
    <property type="molecule type" value="Genomic_DNA"/>
</dbReference>
<keyword evidence="11" id="KW-1185">Reference proteome</keyword>
<gene>
    <name evidence="10" type="ORF">QJ522_05030</name>
</gene>
<evidence type="ECO:0000259" key="8">
    <source>
        <dbReference type="Pfam" id="PF02687"/>
    </source>
</evidence>
<feature type="domain" description="MacB-like periplasmic core" evidence="9">
    <location>
        <begin position="18"/>
        <end position="262"/>
    </location>
</feature>
<evidence type="ECO:0000256" key="5">
    <source>
        <dbReference type="ARBA" id="ARBA00022989"/>
    </source>
</evidence>
<comment type="caution">
    <text evidence="10">The sequence shown here is derived from an EMBL/GenBank/DDBJ whole genome shotgun (WGS) entry which is preliminary data.</text>
</comment>
<evidence type="ECO:0000259" key="9">
    <source>
        <dbReference type="Pfam" id="PF12704"/>
    </source>
</evidence>
<feature type="transmembrane region" description="Helical" evidence="7">
    <location>
        <begin position="415"/>
        <end position="438"/>
    </location>
</feature>
<evidence type="ECO:0000256" key="4">
    <source>
        <dbReference type="ARBA" id="ARBA00022692"/>
    </source>
</evidence>
<accession>A0AAW6TY26</accession>
<comment type="similarity">
    <text evidence="2">Belongs to the ABC-4 integral membrane protein family. LolC/E subfamily.</text>
</comment>
<feature type="domain" description="ABC3 transporter permease C-terminal" evidence="8">
    <location>
        <begin position="308"/>
        <end position="435"/>
    </location>
</feature>
<dbReference type="PANTHER" id="PTHR30489">
    <property type="entry name" value="LIPOPROTEIN-RELEASING SYSTEM TRANSMEMBRANE PROTEIN LOLE"/>
    <property type="match status" value="1"/>
</dbReference>
<evidence type="ECO:0000256" key="2">
    <source>
        <dbReference type="ARBA" id="ARBA00005236"/>
    </source>
</evidence>